<name>A0A8T4H773_9SPHI</name>
<evidence type="ECO:0000313" key="2">
    <source>
        <dbReference type="Proteomes" id="UP000679691"/>
    </source>
</evidence>
<dbReference type="RefSeq" id="WP_353545674.1">
    <property type="nucleotide sequence ID" value="NZ_JAGKSB010000001.1"/>
</dbReference>
<protein>
    <submittedName>
        <fullName evidence="1">ArsR family transcriptional regulator</fullName>
    </submittedName>
</protein>
<evidence type="ECO:0000313" key="1">
    <source>
        <dbReference type="EMBL" id="MBP3942193.1"/>
    </source>
</evidence>
<comment type="caution">
    <text evidence="1">The sequence shown here is derived from an EMBL/GenBank/DDBJ whole genome shotgun (WGS) entry which is preliminary data.</text>
</comment>
<sequence>MLESLITSKTRLNLLVKFFISEANKGHLRGLAEEFNESTNSIRKELNQLTDAGYLFREANQNKVTYSANTTHPLFKTLKQLIHKYIGFDTIVENILAKLGDVGSIYLVGDIAQGINSNTIEVLITGEGVNEAYLLQLGTKIEKLLDRKVILHLNKESSFDKIIEIYKN</sequence>
<dbReference type="EMBL" id="JAGKSB010000001">
    <property type="protein sequence ID" value="MBP3942193.1"/>
    <property type="molecule type" value="Genomic_DNA"/>
</dbReference>
<dbReference type="AlphaFoldDB" id="A0A8T4H773"/>
<organism evidence="1 2">
    <name type="scientific">Rhinopithecimicrobium faecis</name>
    <dbReference type="NCBI Taxonomy" id="2820698"/>
    <lineage>
        <taxon>Bacteria</taxon>
        <taxon>Pseudomonadati</taxon>
        <taxon>Bacteroidota</taxon>
        <taxon>Sphingobacteriia</taxon>
        <taxon>Sphingobacteriales</taxon>
        <taxon>Sphingobacteriaceae</taxon>
        <taxon>Rhinopithecimicrobium</taxon>
    </lineage>
</organism>
<accession>A0A8T4H773</accession>
<dbReference type="Proteomes" id="UP000679691">
    <property type="component" value="Unassembled WGS sequence"/>
</dbReference>
<dbReference type="SUPFAM" id="SSF46785">
    <property type="entry name" value="Winged helix' DNA-binding domain"/>
    <property type="match status" value="1"/>
</dbReference>
<proteinExistence type="predicted"/>
<keyword evidence="2" id="KW-1185">Reference proteome</keyword>
<gene>
    <name evidence="1" type="ORF">J5U18_01200</name>
</gene>
<reference evidence="1" key="1">
    <citation type="submission" date="2021-03" db="EMBL/GenBank/DDBJ databases">
        <authorList>
            <person name="Lu T."/>
            <person name="Wang Q."/>
            <person name="Han X."/>
        </authorList>
    </citation>
    <scope>NUCLEOTIDE SEQUENCE</scope>
    <source>
        <strain evidence="1">WQ 2009</strain>
    </source>
</reference>
<dbReference type="InterPro" id="IPR036390">
    <property type="entry name" value="WH_DNA-bd_sf"/>
</dbReference>